<evidence type="ECO:0008006" key="4">
    <source>
        <dbReference type="Google" id="ProtNLM"/>
    </source>
</evidence>
<dbReference type="EMBL" id="JAKGBZ010000004">
    <property type="protein sequence ID" value="MCF3945766.1"/>
    <property type="molecule type" value="Genomic_DNA"/>
</dbReference>
<gene>
    <name evidence="1" type="ORF">L2A60_03550</name>
    <name evidence="2" type="ORF">L2A60_03585</name>
</gene>
<dbReference type="Proteomes" id="UP001521209">
    <property type="component" value="Unassembled WGS sequence"/>
</dbReference>
<evidence type="ECO:0000313" key="3">
    <source>
        <dbReference type="Proteomes" id="UP001521209"/>
    </source>
</evidence>
<protein>
    <recommendedName>
        <fullName evidence="4">Recombinase</fullName>
    </recommendedName>
</protein>
<comment type="caution">
    <text evidence="2">The sequence shown here is derived from an EMBL/GenBank/DDBJ whole genome shotgun (WGS) entry which is preliminary data.</text>
</comment>
<evidence type="ECO:0000313" key="2">
    <source>
        <dbReference type="EMBL" id="MCF3945766.1"/>
    </source>
</evidence>
<accession>A0ABS9DSQ7</accession>
<evidence type="ECO:0000313" key="1">
    <source>
        <dbReference type="EMBL" id="MCF3945759.1"/>
    </source>
</evidence>
<name>A0ABS9DSQ7_9PROT</name>
<reference evidence="2 3" key="1">
    <citation type="submission" date="2022-01" db="EMBL/GenBank/DDBJ databases">
        <authorList>
            <person name="Won M."/>
            <person name="Kim S.-J."/>
            <person name="Kwon S.-W."/>
        </authorList>
    </citation>
    <scope>NUCLEOTIDE SEQUENCE [LARGE SCALE GENOMIC DNA]</scope>
    <source>
        <strain evidence="2 3">KCTC 23505</strain>
    </source>
</reference>
<dbReference type="EMBL" id="JAKGBZ010000004">
    <property type="protein sequence ID" value="MCF3945759.1"/>
    <property type="molecule type" value="Genomic_DNA"/>
</dbReference>
<sequence>MASRLGEVWRPGSQITPWLRDNADRLTKLNREERFSWAAVASALNEVGIMYRTGNPWTATNLAKAVSEVRPGGRANPTSERKAELAAWRADQDAVKAQEDAAFAVAWETMPRDEQDELLDQWRQTDELFGTAAARFLSRSGYRKARPGET</sequence>
<proteinExistence type="predicted"/>
<organism evidence="2 3">
    <name type="scientific">Acidiphilium iwatense</name>
    <dbReference type="NCBI Taxonomy" id="768198"/>
    <lineage>
        <taxon>Bacteria</taxon>
        <taxon>Pseudomonadati</taxon>
        <taxon>Pseudomonadota</taxon>
        <taxon>Alphaproteobacteria</taxon>
        <taxon>Acetobacterales</taxon>
        <taxon>Acidocellaceae</taxon>
        <taxon>Acidiphilium</taxon>
    </lineage>
</organism>
<keyword evidence="3" id="KW-1185">Reference proteome</keyword>